<comment type="subcellular location">
    <subcellularLocation>
        <location evidence="1 10">Cytoplasm</location>
    </subcellularLocation>
</comment>
<keyword evidence="4 10" id="KW-0963">Cytoplasm</keyword>
<dbReference type="SMART" id="SM00480">
    <property type="entry name" value="POL3Bc"/>
    <property type="match status" value="1"/>
</dbReference>
<keyword evidence="8 10" id="KW-0239">DNA-directed DNA polymerase</keyword>
<dbReference type="InterPro" id="IPR001001">
    <property type="entry name" value="DNA_polIII_beta"/>
</dbReference>
<comment type="caution">
    <text evidence="14">The sequence shown here is derived from an EMBL/GenBank/DDBJ whole genome shotgun (WGS) entry which is preliminary data.</text>
</comment>
<dbReference type="GO" id="GO:0042802">
    <property type="term" value="F:identical protein binding"/>
    <property type="evidence" value="ECO:0007669"/>
    <property type="project" value="UniProtKB-ARBA"/>
</dbReference>
<evidence type="ECO:0000259" key="13">
    <source>
        <dbReference type="Pfam" id="PF02768"/>
    </source>
</evidence>
<dbReference type="GO" id="GO:0003677">
    <property type="term" value="F:DNA binding"/>
    <property type="evidence" value="ECO:0007669"/>
    <property type="project" value="UniProtKB-UniRule"/>
</dbReference>
<accession>A0A2P8DW03</accession>
<name>A0A2P8DW03_9ACTN</name>
<organism evidence="14 15">
    <name type="scientific">Haloactinopolyspora alba</name>
    <dbReference type="NCBI Taxonomy" id="648780"/>
    <lineage>
        <taxon>Bacteria</taxon>
        <taxon>Bacillati</taxon>
        <taxon>Actinomycetota</taxon>
        <taxon>Actinomycetes</taxon>
        <taxon>Jiangellales</taxon>
        <taxon>Jiangellaceae</taxon>
        <taxon>Haloactinopolyspora</taxon>
    </lineage>
</organism>
<dbReference type="InterPro" id="IPR046938">
    <property type="entry name" value="DNA_clamp_sf"/>
</dbReference>
<evidence type="ECO:0000256" key="6">
    <source>
        <dbReference type="ARBA" id="ARBA00022695"/>
    </source>
</evidence>
<evidence type="ECO:0000256" key="10">
    <source>
        <dbReference type="PIRNR" id="PIRNR000804"/>
    </source>
</evidence>
<reference evidence="14 15" key="1">
    <citation type="submission" date="2018-03" db="EMBL/GenBank/DDBJ databases">
        <title>Genomic Encyclopedia of Archaeal and Bacterial Type Strains, Phase II (KMG-II): from individual species to whole genera.</title>
        <authorList>
            <person name="Goeker M."/>
        </authorList>
    </citation>
    <scope>NUCLEOTIDE SEQUENCE [LARGE SCALE GENOMIC DNA]</scope>
    <source>
        <strain evidence="14 15">DSM 45211</strain>
    </source>
</reference>
<feature type="domain" description="DNA polymerase III beta sliding clamp C-terminal" evidence="13">
    <location>
        <begin position="248"/>
        <end position="360"/>
    </location>
</feature>
<comment type="similarity">
    <text evidence="2 10">Belongs to the beta sliding clamp family.</text>
</comment>
<evidence type="ECO:0000313" key="14">
    <source>
        <dbReference type="EMBL" id="PSL01400.1"/>
    </source>
</evidence>
<evidence type="ECO:0000259" key="12">
    <source>
        <dbReference type="Pfam" id="PF02767"/>
    </source>
</evidence>
<dbReference type="FunFam" id="3.10.150.10:FF:000001">
    <property type="entry name" value="Beta sliding clamp"/>
    <property type="match status" value="1"/>
</dbReference>
<evidence type="ECO:0000256" key="2">
    <source>
        <dbReference type="ARBA" id="ARBA00010752"/>
    </source>
</evidence>
<dbReference type="InterPro" id="IPR022635">
    <property type="entry name" value="DNA_polIII_beta_C"/>
</dbReference>
<evidence type="ECO:0000256" key="5">
    <source>
        <dbReference type="ARBA" id="ARBA00022679"/>
    </source>
</evidence>
<dbReference type="PIRSF" id="PIRSF000804">
    <property type="entry name" value="DNA_pol_III_b"/>
    <property type="match status" value="1"/>
</dbReference>
<dbReference type="SUPFAM" id="SSF55979">
    <property type="entry name" value="DNA clamp"/>
    <property type="match status" value="3"/>
</dbReference>
<evidence type="ECO:0000313" key="15">
    <source>
        <dbReference type="Proteomes" id="UP000243528"/>
    </source>
</evidence>
<evidence type="ECO:0000259" key="11">
    <source>
        <dbReference type="Pfam" id="PF00712"/>
    </source>
</evidence>
<dbReference type="Proteomes" id="UP000243528">
    <property type="component" value="Unassembled WGS sequence"/>
</dbReference>
<evidence type="ECO:0000256" key="9">
    <source>
        <dbReference type="ARBA" id="ARBA00023125"/>
    </source>
</evidence>
<dbReference type="OrthoDB" id="468978at2"/>
<dbReference type="Pfam" id="PF00712">
    <property type="entry name" value="DNA_pol3_beta"/>
    <property type="match status" value="1"/>
</dbReference>
<protein>
    <recommendedName>
        <fullName evidence="3 10">Beta sliding clamp</fullName>
    </recommendedName>
</protein>
<dbReference type="RefSeq" id="WP_106538631.1">
    <property type="nucleotide sequence ID" value="NZ_ML142899.1"/>
</dbReference>
<dbReference type="CDD" id="cd00140">
    <property type="entry name" value="beta_clamp"/>
    <property type="match status" value="1"/>
</dbReference>
<evidence type="ECO:0000256" key="8">
    <source>
        <dbReference type="ARBA" id="ARBA00022932"/>
    </source>
</evidence>
<dbReference type="Pfam" id="PF02767">
    <property type="entry name" value="DNA_pol3_beta_2"/>
    <property type="match status" value="1"/>
</dbReference>
<gene>
    <name evidence="14" type="ORF">CLV30_114130</name>
</gene>
<evidence type="ECO:0000256" key="7">
    <source>
        <dbReference type="ARBA" id="ARBA00022705"/>
    </source>
</evidence>
<keyword evidence="15" id="KW-1185">Reference proteome</keyword>
<dbReference type="AlphaFoldDB" id="A0A2P8DW03"/>
<dbReference type="GO" id="GO:0006271">
    <property type="term" value="P:DNA strand elongation involved in DNA replication"/>
    <property type="evidence" value="ECO:0007669"/>
    <property type="project" value="TreeGrafter"/>
</dbReference>
<dbReference type="InterPro" id="IPR022634">
    <property type="entry name" value="DNA_polIII_beta_N"/>
</dbReference>
<dbReference type="EMBL" id="PYGE01000014">
    <property type="protein sequence ID" value="PSL01400.1"/>
    <property type="molecule type" value="Genomic_DNA"/>
</dbReference>
<dbReference type="PANTHER" id="PTHR30478">
    <property type="entry name" value="DNA POLYMERASE III SUBUNIT BETA"/>
    <property type="match status" value="1"/>
</dbReference>
<evidence type="ECO:0000256" key="4">
    <source>
        <dbReference type="ARBA" id="ARBA00022490"/>
    </source>
</evidence>
<keyword evidence="7 10" id="KW-0235">DNA replication</keyword>
<dbReference type="GO" id="GO:0005737">
    <property type="term" value="C:cytoplasm"/>
    <property type="evidence" value="ECO:0007669"/>
    <property type="project" value="UniProtKB-SubCell"/>
</dbReference>
<dbReference type="InterPro" id="IPR022637">
    <property type="entry name" value="DNA_polIII_beta_cen"/>
</dbReference>
<keyword evidence="9" id="KW-0238">DNA-binding</keyword>
<keyword evidence="6 10" id="KW-0548">Nucleotidyltransferase</keyword>
<dbReference type="Pfam" id="PF02768">
    <property type="entry name" value="DNA_pol3_beta_3"/>
    <property type="match status" value="1"/>
</dbReference>
<evidence type="ECO:0000256" key="1">
    <source>
        <dbReference type="ARBA" id="ARBA00004496"/>
    </source>
</evidence>
<dbReference type="PANTHER" id="PTHR30478:SF0">
    <property type="entry name" value="BETA SLIDING CLAMP"/>
    <property type="match status" value="1"/>
</dbReference>
<dbReference type="FunFam" id="3.10.150.10:FF:000005">
    <property type="entry name" value="Beta sliding clamp"/>
    <property type="match status" value="1"/>
</dbReference>
<dbReference type="NCBIfam" id="TIGR00663">
    <property type="entry name" value="dnan"/>
    <property type="match status" value="1"/>
</dbReference>
<dbReference type="GO" id="GO:0009360">
    <property type="term" value="C:DNA polymerase III complex"/>
    <property type="evidence" value="ECO:0007669"/>
    <property type="project" value="InterPro"/>
</dbReference>
<comment type="function">
    <text evidence="10">Confers DNA tethering and processivity to DNA polymerases and other proteins. Acts as a clamp, forming a ring around DNA (a reaction catalyzed by the clamp-loading complex) which diffuses in an ATP-independent manner freely and bidirectionally along dsDNA. Initially characterized for its ability to contact the catalytic subunit of DNA polymerase III (Pol III), a complex, multichain enzyme responsible for most of the replicative synthesis in bacteria; Pol III exhibits 3'-5' exonuclease proofreading activity. The beta chain is required for initiation of replication as well as for processivity of DNA replication.</text>
</comment>
<feature type="domain" description="DNA polymerase III beta sliding clamp central" evidence="12">
    <location>
        <begin position="127"/>
        <end position="243"/>
    </location>
</feature>
<keyword evidence="5 10" id="KW-0808">Transferase</keyword>
<dbReference type="GO" id="GO:0008408">
    <property type="term" value="F:3'-5' exonuclease activity"/>
    <property type="evidence" value="ECO:0007669"/>
    <property type="project" value="InterPro"/>
</dbReference>
<dbReference type="GO" id="GO:0003887">
    <property type="term" value="F:DNA-directed DNA polymerase activity"/>
    <property type="evidence" value="ECO:0007669"/>
    <property type="project" value="UniProtKB-UniRule"/>
</dbReference>
<evidence type="ECO:0000256" key="3">
    <source>
        <dbReference type="ARBA" id="ARBA00021035"/>
    </source>
</evidence>
<dbReference type="Gene3D" id="3.10.150.10">
    <property type="entry name" value="DNA Polymerase III, subunit A, domain 2"/>
    <property type="match status" value="3"/>
</dbReference>
<feature type="domain" description="DNA polymerase III beta sliding clamp N-terminal" evidence="11">
    <location>
        <begin position="1"/>
        <end position="118"/>
    </location>
</feature>
<sequence length="377" mass="39716">MKFRLDRDVLADAVAWTARTLPNRPTVPVLAGLRIDASDGQVSFSSFDYEVSGRVSLDADVADGGTVLVSGRLLADIAKSLPNKPVDLHSDGSKVTITCGSARFTLLTLPVEEYPELPELPAASGTIEGTAFAEAVAQVAVAAGKDDMLPTLTGIRIEIEGEKVTLAATDRYRMAVRELTWQPGRPDLSAIALVPARTLVDAAKTLASSGQVTVALGGDSGDSLIGVAAGGRHTTSRLIDGEWVPNYRRIFPTETATVARVEISTLIESVKRVALVAERNTPVRLSFDEGQVVLEAGSGEDAQASEALQAEVDGPAIATGFNPTYLLDGLQALGTTFAHLSFTETPMKPVVIQGVDSAESEPDGGYRYLAMPIRLSG</sequence>
<proteinExistence type="inferred from homology"/>
<comment type="subunit">
    <text evidence="10">Forms a ring-shaped head-to-tail homodimer around DNA.</text>
</comment>